<comment type="caution">
    <text evidence="2">The sequence shown here is derived from an EMBL/GenBank/DDBJ whole genome shotgun (WGS) entry which is preliminary data.</text>
</comment>
<dbReference type="InterPro" id="IPR018511">
    <property type="entry name" value="Hemolysin-typ_Ca-bd_CS"/>
</dbReference>
<dbReference type="Proteomes" id="UP000697998">
    <property type="component" value="Unassembled WGS sequence"/>
</dbReference>
<protein>
    <recommendedName>
        <fullName evidence="4">Calcium-binding protein</fullName>
    </recommendedName>
</protein>
<evidence type="ECO:0000313" key="2">
    <source>
        <dbReference type="EMBL" id="MBK7674881.1"/>
    </source>
</evidence>
<evidence type="ECO:0000256" key="1">
    <source>
        <dbReference type="SAM" id="MobiDB-lite"/>
    </source>
</evidence>
<dbReference type="Gene3D" id="2.150.10.10">
    <property type="entry name" value="Serralysin-like metalloprotease, C-terminal"/>
    <property type="match status" value="1"/>
</dbReference>
<reference evidence="2 3" key="1">
    <citation type="submission" date="2020-10" db="EMBL/GenBank/DDBJ databases">
        <title>Connecting structure to function with the recovery of over 1000 high-quality activated sludge metagenome-assembled genomes encoding full-length rRNA genes using long-read sequencing.</title>
        <authorList>
            <person name="Singleton C.M."/>
            <person name="Petriglieri F."/>
            <person name="Kristensen J.M."/>
            <person name="Kirkegaard R.H."/>
            <person name="Michaelsen T.Y."/>
            <person name="Andersen M.H."/>
            <person name="Karst S.M."/>
            <person name="Dueholm M.S."/>
            <person name="Nielsen P.H."/>
            <person name="Albertsen M."/>
        </authorList>
    </citation>
    <scope>NUCLEOTIDE SEQUENCE [LARGE SCALE GENOMIC DNA]</scope>
    <source>
        <strain evidence="2">EsbW_18-Q3-R4-48_BATAC.285</strain>
    </source>
</reference>
<accession>A0A935PZR9</accession>
<dbReference type="SUPFAM" id="SSF51120">
    <property type="entry name" value="beta-Roll"/>
    <property type="match status" value="1"/>
</dbReference>
<evidence type="ECO:0008006" key="4">
    <source>
        <dbReference type="Google" id="ProtNLM"/>
    </source>
</evidence>
<dbReference type="EMBL" id="JADJMH010000006">
    <property type="protein sequence ID" value="MBK7674881.1"/>
    <property type="molecule type" value="Genomic_DNA"/>
</dbReference>
<gene>
    <name evidence="2" type="ORF">IPJ27_08970</name>
</gene>
<sequence length="84" mass="8552">MTWALGGNDKDNILGPADVPGYGLWGDFSVAIWGYGGNDWLVGGSSFDQLVGGFGNDILSGEDGNDTLNGEDGNDLLGGGLGDD</sequence>
<evidence type="ECO:0000313" key="3">
    <source>
        <dbReference type="Proteomes" id="UP000697998"/>
    </source>
</evidence>
<dbReference type="PRINTS" id="PR00313">
    <property type="entry name" value="CABNDNGRPT"/>
</dbReference>
<dbReference type="AlphaFoldDB" id="A0A935PZR9"/>
<dbReference type="InterPro" id="IPR011049">
    <property type="entry name" value="Serralysin-like_metalloprot_C"/>
</dbReference>
<dbReference type="PROSITE" id="PS00330">
    <property type="entry name" value="HEMOLYSIN_CALCIUM"/>
    <property type="match status" value="1"/>
</dbReference>
<dbReference type="GO" id="GO:0005509">
    <property type="term" value="F:calcium ion binding"/>
    <property type="evidence" value="ECO:0007669"/>
    <property type="project" value="InterPro"/>
</dbReference>
<feature type="region of interest" description="Disordered" evidence="1">
    <location>
        <begin position="62"/>
        <end position="84"/>
    </location>
</feature>
<name>A0A935PZR9_9PROT</name>
<dbReference type="Pfam" id="PF00353">
    <property type="entry name" value="HemolysinCabind"/>
    <property type="match status" value="1"/>
</dbReference>
<dbReference type="InterPro" id="IPR001343">
    <property type="entry name" value="Hemolysn_Ca-bd"/>
</dbReference>
<proteinExistence type="predicted"/>
<organism evidence="2 3">
    <name type="scientific">Candidatus Accumulibacter proximus</name>
    <dbReference type="NCBI Taxonomy" id="2954385"/>
    <lineage>
        <taxon>Bacteria</taxon>
        <taxon>Pseudomonadati</taxon>
        <taxon>Pseudomonadota</taxon>
        <taxon>Betaproteobacteria</taxon>
        <taxon>Candidatus Accumulibacter</taxon>
    </lineage>
</organism>